<dbReference type="GO" id="GO:0042575">
    <property type="term" value="C:DNA polymerase complex"/>
    <property type="evidence" value="ECO:0007669"/>
    <property type="project" value="UniProtKB-ARBA"/>
</dbReference>
<dbReference type="InterPro" id="IPR036397">
    <property type="entry name" value="RNaseH_sf"/>
</dbReference>
<dbReference type="PANTHER" id="PTHR19446">
    <property type="entry name" value="REVERSE TRANSCRIPTASES"/>
    <property type="match status" value="1"/>
</dbReference>
<accession>A0A4Y2J8W2</accession>
<dbReference type="CDD" id="cd01650">
    <property type="entry name" value="RT_nLTR_like"/>
    <property type="match status" value="1"/>
</dbReference>
<comment type="caution">
    <text evidence="3">The sequence shown here is derived from an EMBL/GenBank/DDBJ whole genome shotgun (WGS) entry which is preliminary data.</text>
</comment>
<organism evidence="3 4">
    <name type="scientific">Araneus ventricosus</name>
    <name type="common">Orbweaver spider</name>
    <name type="synonym">Epeira ventricosa</name>
    <dbReference type="NCBI Taxonomy" id="182803"/>
    <lineage>
        <taxon>Eukaryota</taxon>
        <taxon>Metazoa</taxon>
        <taxon>Ecdysozoa</taxon>
        <taxon>Arthropoda</taxon>
        <taxon>Chelicerata</taxon>
        <taxon>Arachnida</taxon>
        <taxon>Araneae</taxon>
        <taxon>Araneomorphae</taxon>
        <taxon>Entelegynae</taxon>
        <taxon>Araneoidea</taxon>
        <taxon>Araneidae</taxon>
        <taxon>Araneus</taxon>
    </lineage>
</organism>
<dbReference type="PROSITE" id="PS50879">
    <property type="entry name" value="RNASE_H_1"/>
    <property type="match status" value="1"/>
</dbReference>
<keyword evidence="4" id="KW-1185">Reference proteome</keyword>
<feature type="domain" description="Reverse transcriptase" evidence="1">
    <location>
        <begin position="1"/>
        <end position="207"/>
    </location>
</feature>
<dbReference type="SUPFAM" id="SSF56672">
    <property type="entry name" value="DNA/RNA polymerases"/>
    <property type="match status" value="1"/>
</dbReference>
<protein>
    <submittedName>
        <fullName evidence="3">Retrovirus-related Pol polyprotein from type-1 retrotransposable element R1</fullName>
    </submittedName>
</protein>
<dbReference type="InterPro" id="IPR000477">
    <property type="entry name" value="RT_dom"/>
</dbReference>
<dbReference type="InterPro" id="IPR002156">
    <property type="entry name" value="RNaseH_domain"/>
</dbReference>
<dbReference type="Pfam" id="PF00075">
    <property type="entry name" value="RNase_H"/>
    <property type="match status" value="1"/>
</dbReference>
<reference evidence="3 4" key="1">
    <citation type="journal article" date="2019" name="Sci. Rep.">
        <title>Orb-weaving spider Araneus ventricosus genome elucidates the spidroin gene catalogue.</title>
        <authorList>
            <person name="Kono N."/>
            <person name="Nakamura H."/>
            <person name="Ohtoshi R."/>
            <person name="Moran D.A.P."/>
            <person name="Shinohara A."/>
            <person name="Yoshida Y."/>
            <person name="Fujiwara M."/>
            <person name="Mori M."/>
            <person name="Tomita M."/>
            <person name="Arakawa K."/>
        </authorList>
    </citation>
    <scope>NUCLEOTIDE SEQUENCE [LARGE SCALE GENOMIC DNA]</scope>
</reference>
<feature type="domain" description="RNase H type-1" evidence="2">
    <location>
        <begin position="208"/>
        <end position="337"/>
    </location>
</feature>
<dbReference type="EMBL" id="BGPR01003252">
    <property type="protein sequence ID" value="GBM85656.1"/>
    <property type="molecule type" value="Genomic_DNA"/>
</dbReference>
<dbReference type="AlphaFoldDB" id="A0A4Y2J8W2"/>
<dbReference type="Pfam" id="PF00078">
    <property type="entry name" value="RVT_1"/>
    <property type="match status" value="1"/>
</dbReference>
<dbReference type="OrthoDB" id="6433533at2759"/>
<name>A0A4Y2J8W2_ARAVE</name>
<evidence type="ECO:0000259" key="1">
    <source>
        <dbReference type="PROSITE" id="PS50878"/>
    </source>
</evidence>
<gene>
    <name evidence="3" type="primary">PO11_281</name>
    <name evidence="3" type="ORF">AVEN_150183_1</name>
</gene>
<dbReference type="Proteomes" id="UP000499080">
    <property type="component" value="Unassembled WGS sequence"/>
</dbReference>
<dbReference type="CDD" id="cd09276">
    <property type="entry name" value="Rnase_HI_RT_non_LTR"/>
    <property type="match status" value="1"/>
</dbReference>
<dbReference type="InterPro" id="IPR012337">
    <property type="entry name" value="RNaseH-like_sf"/>
</dbReference>
<sequence length="453" mass="51571">MTQRLTYHLESTNSLNDRQHGFREGKSVYTAINELLRNIKTARRDDNHVLVLSIDIKGAFDNLQHRALLKTLDASAFPSTINRLFHSLLQNRKVTLLTPQGRATKEQKQGCSQGSCSGPALWKLVANEILNQVWPDNVHIQAFADDFVLVIKADTNKSLVEDMQNAITQFSSWCSENELAISTEKTNYILFSKMVRSPKITWNGYKINRVKSFKYLDGSKTEHGVGAAFCVLTNDIWAYQWSSKLNDNNTVFQAELTAFHEAVIYASHLPNHNTSKIHVDNRASIMASSNSKSTNETARKIFKILLSKPRIKVSWVKAHAGNIGNERADQLAKDATQHGQPYSHTKLPKPHIKGLLRKRMLEQWQTLWKNGDTGRKIYNIIPSVSLRPTNWIREDVIFFSQHGPFPAYLKRFHLSESDYCTCGGIGTALHYATECIYTVSWHMRKPAPNFEQE</sequence>
<evidence type="ECO:0000313" key="3">
    <source>
        <dbReference type="EMBL" id="GBM85656.1"/>
    </source>
</evidence>
<proteinExistence type="predicted"/>
<dbReference type="InterPro" id="IPR043502">
    <property type="entry name" value="DNA/RNA_pol_sf"/>
</dbReference>
<dbReference type="SUPFAM" id="SSF53098">
    <property type="entry name" value="Ribonuclease H-like"/>
    <property type="match status" value="1"/>
</dbReference>
<dbReference type="GO" id="GO:0004523">
    <property type="term" value="F:RNA-DNA hybrid ribonuclease activity"/>
    <property type="evidence" value="ECO:0007669"/>
    <property type="project" value="InterPro"/>
</dbReference>
<dbReference type="GO" id="GO:0003676">
    <property type="term" value="F:nucleic acid binding"/>
    <property type="evidence" value="ECO:0007669"/>
    <property type="project" value="InterPro"/>
</dbReference>
<dbReference type="PROSITE" id="PS50878">
    <property type="entry name" value="RT_POL"/>
    <property type="match status" value="1"/>
</dbReference>
<dbReference type="Gene3D" id="3.30.420.10">
    <property type="entry name" value="Ribonuclease H-like superfamily/Ribonuclease H"/>
    <property type="match status" value="1"/>
</dbReference>
<evidence type="ECO:0000313" key="4">
    <source>
        <dbReference type="Proteomes" id="UP000499080"/>
    </source>
</evidence>
<dbReference type="GO" id="GO:0071897">
    <property type="term" value="P:DNA biosynthetic process"/>
    <property type="evidence" value="ECO:0007669"/>
    <property type="project" value="UniProtKB-ARBA"/>
</dbReference>
<evidence type="ECO:0000259" key="2">
    <source>
        <dbReference type="PROSITE" id="PS50879"/>
    </source>
</evidence>